<evidence type="ECO:0000256" key="1">
    <source>
        <dbReference type="SAM" id="MobiDB-lite"/>
    </source>
</evidence>
<evidence type="ECO:0000313" key="3">
    <source>
        <dbReference type="Proteomes" id="UP000018087"/>
    </source>
</evidence>
<dbReference type="STRING" id="1391915.U7PX38"/>
<dbReference type="GO" id="GO:0005759">
    <property type="term" value="C:mitochondrial matrix"/>
    <property type="evidence" value="ECO:0007669"/>
    <property type="project" value="TreeGrafter"/>
</dbReference>
<dbReference type="EMBL" id="KI440844">
    <property type="protein sequence ID" value="ERT00224.1"/>
    <property type="molecule type" value="Genomic_DNA"/>
</dbReference>
<dbReference type="OrthoDB" id="15893at2759"/>
<evidence type="ECO:0000313" key="2">
    <source>
        <dbReference type="EMBL" id="ERT00224.1"/>
    </source>
</evidence>
<name>U7PX38_SPOS1</name>
<accession>U7PX38</accession>
<dbReference type="Pfam" id="PF13233">
    <property type="entry name" value="Complex1_LYR_2"/>
    <property type="match status" value="1"/>
</dbReference>
<proteinExistence type="predicted"/>
<dbReference type="PANTHER" id="PTHR28015">
    <property type="entry name" value="ATP SYNTHASE ASSEMBLY FACTOR FMC1, MITOCHONDRIAL"/>
    <property type="match status" value="1"/>
</dbReference>
<dbReference type="AlphaFoldDB" id="U7PX38"/>
<protein>
    <submittedName>
        <fullName evidence="2">Uncharacterized protein</fullName>
    </submittedName>
</protein>
<dbReference type="HOGENOM" id="CLU_128881_0_0_1"/>
<sequence length="130" mass="14282">MTHNLRSLYRAFLRELPPRPLLKGPRSPLHAQLRAEFEAPSVSSASSATSSSSPTPTPAAQSAFHGEQYFAFLQAQRTHTMLLERYNPNLAGDMDDAERIRLTARRVGINLPVEFKDGEGSEGEGGSETK</sequence>
<feature type="compositionally biased region" description="Low complexity" evidence="1">
    <location>
        <begin position="39"/>
        <end position="61"/>
    </location>
</feature>
<dbReference type="Proteomes" id="UP000018087">
    <property type="component" value="Unassembled WGS sequence"/>
</dbReference>
<gene>
    <name evidence="2" type="ORF">HMPREF1624_03595</name>
</gene>
<dbReference type="PANTHER" id="PTHR28015:SF1">
    <property type="entry name" value="ATP SYNTHASE ASSEMBLY FACTOR FMC1, MITOCHONDRIAL"/>
    <property type="match status" value="1"/>
</dbReference>
<feature type="region of interest" description="Disordered" evidence="1">
    <location>
        <begin position="20"/>
        <end position="61"/>
    </location>
</feature>
<dbReference type="InterPro" id="IPR039196">
    <property type="entry name" value="Fmc1"/>
</dbReference>
<organism evidence="2 3">
    <name type="scientific">Sporothrix schenckii (strain ATCC 58251 / de Perez 2211183)</name>
    <name type="common">Rose-picker's disease fungus</name>
    <dbReference type="NCBI Taxonomy" id="1391915"/>
    <lineage>
        <taxon>Eukaryota</taxon>
        <taxon>Fungi</taxon>
        <taxon>Dikarya</taxon>
        <taxon>Ascomycota</taxon>
        <taxon>Pezizomycotina</taxon>
        <taxon>Sordariomycetes</taxon>
        <taxon>Sordariomycetidae</taxon>
        <taxon>Ophiostomatales</taxon>
        <taxon>Ophiostomataceae</taxon>
        <taxon>Sporothrix</taxon>
    </lineage>
</organism>
<reference evidence="3" key="1">
    <citation type="journal article" date="2014" name="Genome Announc.">
        <title>Genome sequence of the pathogenic fungus Sporothrix schenckii (ATCC 58251).</title>
        <authorList>
            <person name="Cuomo C.A."/>
            <person name="Rodriguez-Del Valle N."/>
            <person name="Perez-Sanchez L."/>
            <person name="Abouelleil A."/>
            <person name="Goldberg J."/>
            <person name="Young S."/>
            <person name="Zeng Q."/>
            <person name="Birren B.W."/>
        </authorList>
    </citation>
    <scope>NUCLEOTIDE SEQUENCE [LARGE SCALE GENOMIC DNA]</scope>
    <source>
        <strain evidence="3">ATCC 58251 / de Perez 2211183</strain>
    </source>
</reference>
<dbReference type="eggNOG" id="ENOG502SD6J">
    <property type="taxonomic scope" value="Eukaryota"/>
</dbReference>
<keyword evidence="3" id="KW-1185">Reference proteome</keyword>
<dbReference type="GO" id="GO:0033615">
    <property type="term" value="P:mitochondrial proton-transporting ATP synthase complex assembly"/>
    <property type="evidence" value="ECO:0007669"/>
    <property type="project" value="InterPro"/>
</dbReference>